<dbReference type="PANTHER" id="PTHR30168:SF0">
    <property type="entry name" value="INNER MEMBRANE PROTEIN"/>
    <property type="match status" value="1"/>
</dbReference>
<evidence type="ECO:0008006" key="9">
    <source>
        <dbReference type="Google" id="ProtNLM"/>
    </source>
</evidence>
<dbReference type="Pfam" id="PF04228">
    <property type="entry name" value="Zn_peptidase"/>
    <property type="match status" value="1"/>
</dbReference>
<feature type="compositionally biased region" description="Polar residues" evidence="5">
    <location>
        <begin position="309"/>
        <end position="335"/>
    </location>
</feature>
<dbReference type="InterPro" id="IPR007343">
    <property type="entry name" value="Uncharacterised_pept_Zn_put"/>
</dbReference>
<feature type="compositionally biased region" description="Pro residues" evidence="5">
    <location>
        <begin position="128"/>
        <end position="203"/>
    </location>
</feature>
<comment type="subcellular location">
    <subcellularLocation>
        <location evidence="1">Membrane</location>
        <topology evidence="1">Single-pass membrane protein</topology>
    </subcellularLocation>
</comment>
<dbReference type="AlphaFoldDB" id="A0AA37BK96"/>
<feature type="compositionally biased region" description="Pro residues" evidence="5">
    <location>
        <begin position="35"/>
        <end position="105"/>
    </location>
</feature>
<accession>A0AA37BK96</accession>
<comment type="caution">
    <text evidence="7">The sequence shown here is derived from an EMBL/GenBank/DDBJ whole genome shotgun (WGS) entry which is preliminary data.</text>
</comment>
<sequence length="570" mass="60885">MLTPQIRQGIRPTGSIGPLVHGETRGDRVTASGQYPPPPPPPQGHPHPAPPPPGHPPQGRPYPAPPQGPPAGQGYPPPPNAPYPPAGHPQGPPPDHGHPQGPPPGQGRMPYGQPPPPLPPGPHHRQPAHPPQGPGPVHPPQGHPYQAPPQGPPAGQGYPPPPHAPYPPAGQGYPPPPNAPYPPAGNPQGPPPGHGHPQGPPPGQGRMPYGQPPPPLPPGPHHRQPAHPPPAWQPPRRSGGGAGMVVGVVFGLLALTFTGLVLVGALIKSSRDSVSVSPVAIPTFTPPERSTERPTERPGDGRSDEPEPRTSQPSAEPSENSQPRRTLNTSLKNNSLYANRGLPRVNCPAGSGSIYNHSQLKSLILKTSRCMDKVWSKTLQDRGITWHRPGYAITSRRGRGACGDFPQTGSIVPYYCPRNTTIYASTTAMARGSGNALGYGQITDWHGAIISMMAHEYGHHVQQLSGLSNTWWQQTLESGSRSGKLALSRRFELQATCFGGMFMRAAAASYPVTPARRNTLYYFYSRVGDHPGWPRDHGSPANNNRWFRQGYEKNKTFQCNTWLAPSSTTS</sequence>
<feature type="compositionally biased region" description="Basic and acidic residues" evidence="5">
    <location>
        <begin position="289"/>
        <end position="308"/>
    </location>
</feature>
<organism evidence="7 8">
    <name type="scientific">Planomonospora parontospora</name>
    <dbReference type="NCBI Taxonomy" id="58119"/>
    <lineage>
        <taxon>Bacteria</taxon>
        <taxon>Bacillati</taxon>
        <taxon>Actinomycetota</taxon>
        <taxon>Actinomycetes</taxon>
        <taxon>Streptosporangiales</taxon>
        <taxon>Streptosporangiaceae</taxon>
        <taxon>Planomonospora</taxon>
    </lineage>
</organism>
<feature type="region of interest" description="Disordered" evidence="5">
    <location>
        <begin position="1"/>
        <end position="238"/>
    </location>
</feature>
<dbReference type="GO" id="GO:0016020">
    <property type="term" value="C:membrane"/>
    <property type="evidence" value="ECO:0007669"/>
    <property type="project" value="UniProtKB-SubCell"/>
</dbReference>
<dbReference type="Proteomes" id="UP000627984">
    <property type="component" value="Unassembled WGS sequence"/>
</dbReference>
<evidence type="ECO:0000313" key="8">
    <source>
        <dbReference type="Proteomes" id="UP000627984"/>
    </source>
</evidence>
<dbReference type="EMBL" id="BMQD01000016">
    <property type="protein sequence ID" value="GGK83323.1"/>
    <property type="molecule type" value="Genomic_DNA"/>
</dbReference>
<keyword evidence="2 6" id="KW-0812">Transmembrane</keyword>
<gene>
    <name evidence="7" type="ORF">GCM10010126_48310</name>
</gene>
<evidence type="ECO:0000256" key="2">
    <source>
        <dbReference type="ARBA" id="ARBA00022692"/>
    </source>
</evidence>
<feature type="compositionally biased region" description="Pro residues" evidence="5">
    <location>
        <begin position="112"/>
        <end position="121"/>
    </location>
</feature>
<feature type="compositionally biased region" description="Pro residues" evidence="5">
    <location>
        <begin position="210"/>
        <end position="219"/>
    </location>
</feature>
<name>A0AA37BK96_9ACTN</name>
<reference evidence="7" key="1">
    <citation type="journal article" date="2014" name="Int. J. Syst. Evol. Microbiol.">
        <title>Complete genome sequence of Corynebacterium casei LMG S-19264T (=DSM 44701T), isolated from a smear-ripened cheese.</title>
        <authorList>
            <consortium name="US DOE Joint Genome Institute (JGI-PGF)"/>
            <person name="Walter F."/>
            <person name="Albersmeier A."/>
            <person name="Kalinowski J."/>
            <person name="Ruckert C."/>
        </authorList>
    </citation>
    <scope>NUCLEOTIDE SEQUENCE</scope>
    <source>
        <strain evidence="7">JCM 3093</strain>
    </source>
</reference>
<dbReference type="PANTHER" id="PTHR30168">
    <property type="entry name" value="PUTATIVE MEMBRANE PROTEIN YPFJ"/>
    <property type="match status" value="1"/>
</dbReference>
<evidence type="ECO:0000256" key="3">
    <source>
        <dbReference type="ARBA" id="ARBA00022989"/>
    </source>
</evidence>
<reference evidence="7" key="2">
    <citation type="submission" date="2022-09" db="EMBL/GenBank/DDBJ databases">
        <authorList>
            <person name="Sun Q."/>
            <person name="Ohkuma M."/>
        </authorList>
    </citation>
    <scope>NUCLEOTIDE SEQUENCE</scope>
    <source>
        <strain evidence="7">JCM 3093</strain>
    </source>
</reference>
<keyword evidence="3 6" id="KW-1133">Transmembrane helix</keyword>
<feature type="region of interest" description="Disordered" evidence="5">
    <location>
        <begin position="269"/>
        <end position="335"/>
    </location>
</feature>
<evidence type="ECO:0000256" key="6">
    <source>
        <dbReference type="SAM" id="Phobius"/>
    </source>
</evidence>
<keyword evidence="4 6" id="KW-0472">Membrane</keyword>
<feature type="transmembrane region" description="Helical" evidence="6">
    <location>
        <begin position="242"/>
        <end position="267"/>
    </location>
</feature>
<proteinExistence type="predicted"/>
<evidence type="ECO:0000256" key="1">
    <source>
        <dbReference type="ARBA" id="ARBA00004167"/>
    </source>
</evidence>
<evidence type="ECO:0000256" key="4">
    <source>
        <dbReference type="ARBA" id="ARBA00023136"/>
    </source>
</evidence>
<evidence type="ECO:0000313" key="7">
    <source>
        <dbReference type="EMBL" id="GGK83323.1"/>
    </source>
</evidence>
<dbReference type="PRINTS" id="PR01217">
    <property type="entry name" value="PRICHEXTENSN"/>
</dbReference>
<protein>
    <recommendedName>
        <fullName evidence="9">Peptidase</fullName>
    </recommendedName>
</protein>
<evidence type="ECO:0000256" key="5">
    <source>
        <dbReference type="SAM" id="MobiDB-lite"/>
    </source>
</evidence>